<dbReference type="EMBL" id="PXYW01000158">
    <property type="protein sequence ID" value="PSR25070.1"/>
    <property type="molecule type" value="Genomic_DNA"/>
</dbReference>
<dbReference type="Proteomes" id="UP000242972">
    <property type="component" value="Unassembled WGS sequence"/>
</dbReference>
<dbReference type="AlphaFoldDB" id="A0A2T2WS60"/>
<accession>A0A2T2WS60</accession>
<protein>
    <submittedName>
        <fullName evidence="1">Radical SAM protein</fullName>
    </submittedName>
</protein>
<feature type="non-terminal residue" evidence="1">
    <location>
        <position position="48"/>
    </location>
</feature>
<comment type="caution">
    <text evidence="1">The sequence shown here is derived from an EMBL/GenBank/DDBJ whole genome shotgun (WGS) entry which is preliminary data.</text>
</comment>
<evidence type="ECO:0000313" key="2">
    <source>
        <dbReference type="Proteomes" id="UP000242972"/>
    </source>
</evidence>
<evidence type="ECO:0000313" key="1">
    <source>
        <dbReference type="EMBL" id="PSR25070.1"/>
    </source>
</evidence>
<sequence>MAVFGAGLTELNLSTGDDHQAFVPFDRVVTAAITAAELGICTLIVVEG</sequence>
<organism evidence="1 2">
    <name type="scientific">Sulfobacillus benefaciens</name>
    <dbReference type="NCBI Taxonomy" id="453960"/>
    <lineage>
        <taxon>Bacteria</taxon>
        <taxon>Bacillati</taxon>
        <taxon>Bacillota</taxon>
        <taxon>Clostridia</taxon>
        <taxon>Eubacteriales</taxon>
        <taxon>Clostridiales Family XVII. Incertae Sedis</taxon>
        <taxon>Sulfobacillus</taxon>
    </lineage>
</organism>
<proteinExistence type="predicted"/>
<reference evidence="1 2" key="1">
    <citation type="journal article" date="2014" name="BMC Genomics">
        <title>Comparison of environmental and isolate Sulfobacillus genomes reveals diverse carbon, sulfur, nitrogen, and hydrogen metabolisms.</title>
        <authorList>
            <person name="Justice N.B."/>
            <person name="Norman A."/>
            <person name="Brown C.T."/>
            <person name="Singh A."/>
            <person name="Thomas B.C."/>
            <person name="Banfield J.F."/>
        </authorList>
    </citation>
    <scope>NUCLEOTIDE SEQUENCE [LARGE SCALE GENOMIC DNA]</scope>
    <source>
        <strain evidence="1">AMDSBA4</strain>
    </source>
</reference>
<gene>
    <name evidence="1" type="ORF">C7B46_20780</name>
</gene>
<name>A0A2T2WS60_9FIRM</name>